<comment type="caution">
    <text evidence="1">The sequence shown here is derived from an EMBL/GenBank/DDBJ whole genome shotgun (WGS) entry which is preliminary data.</text>
</comment>
<dbReference type="NCBIfam" id="NF033711">
    <property type="entry name" value="T9SS_PorQ"/>
    <property type="match status" value="1"/>
</dbReference>
<accession>A0A9D1RGG1</accession>
<protein>
    <submittedName>
        <fullName evidence="1">Type IX secretion system protein PorQ</fullName>
    </submittedName>
</protein>
<dbReference type="Gene3D" id="2.40.160.60">
    <property type="entry name" value="Outer membrane protein transport protein (OMPP1/FadL/TodX)"/>
    <property type="match status" value="1"/>
</dbReference>
<evidence type="ECO:0000313" key="1">
    <source>
        <dbReference type="EMBL" id="HIW86648.1"/>
    </source>
</evidence>
<sequence>MQRKLFYLLLIVLISGSVYSQLGGTHAYSILNLRNSAKTAALGVDVLSCFTDDVSAVMTNPSIISTENHNDFALTYTALFDGIRQAGLAYSYSLGAFGNLGAGLQYLNYGDFEMTEENGDVVGRFTANEYAFTIAWSKMLDSNVYIGASLKPIYSQYETYSSFAMAIDLAVSYQSNNRSWAASVIARNIGKQISTFATQEESLPFDLQLALYKKLKHAPLSIYASITNLHKWNIREDDELNPRDEVDLNGEIRKENKFVGIMDNALRHLQFGVEFTPSKYFYLALGYSWKQNREMQIDDTFSLAGLSYGVGLNYKQFRLAYSRNEYHRYGSPNFITFLVRL</sequence>
<evidence type="ECO:0000313" key="2">
    <source>
        <dbReference type="Proteomes" id="UP000824267"/>
    </source>
</evidence>
<dbReference type="NCBIfam" id="NF033709">
    <property type="entry name" value="PorV_fam"/>
    <property type="match status" value="1"/>
</dbReference>
<reference evidence="1" key="2">
    <citation type="submission" date="2021-04" db="EMBL/GenBank/DDBJ databases">
        <authorList>
            <person name="Gilroy R."/>
        </authorList>
    </citation>
    <scope>NUCLEOTIDE SEQUENCE</scope>
    <source>
        <strain evidence="1">Gambia16-930</strain>
    </source>
</reference>
<dbReference type="Proteomes" id="UP000824267">
    <property type="component" value="Unassembled WGS sequence"/>
</dbReference>
<dbReference type="EMBL" id="DXGG01000001">
    <property type="protein sequence ID" value="HIW86648.1"/>
    <property type="molecule type" value="Genomic_DNA"/>
</dbReference>
<proteinExistence type="predicted"/>
<reference evidence="1" key="1">
    <citation type="journal article" date="2021" name="PeerJ">
        <title>Extensive microbial diversity within the chicken gut microbiome revealed by metagenomics and culture.</title>
        <authorList>
            <person name="Gilroy R."/>
            <person name="Ravi A."/>
            <person name="Getino M."/>
            <person name="Pursley I."/>
            <person name="Horton D.L."/>
            <person name="Alikhan N.F."/>
            <person name="Baker D."/>
            <person name="Gharbi K."/>
            <person name="Hall N."/>
            <person name="Watson M."/>
            <person name="Adriaenssens E.M."/>
            <person name="Foster-Nyarko E."/>
            <person name="Jarju S."/>
            <person name="Secka A."/>
            <person name="Antonio M."/>
            <person name="Oren A."/>
            <person name="Chaudhuri R.R."/>
            <person name="La Ragione R."/>
            <person name="Hildebrand F."/>
            <person name="Pallen M.J."/>
        </authorList>
    </citation>
    <scope>NUCLEOTIDE SEQUENCE</scope>
    <source>
        <strain evidence="1">Gambia16-930</strain>
    </source>
</reference>
<name>A0A9D1RGG1_9BACT</name>
<dbReference type="AlphaFoldDB" id="A0A9D1RGG1"/>
<gene>
    <name evidence="1" type="primary">porQ</name>
    <name evidence="1" type="ORF">IAC47_00015</name>
</gene>
<organism evidence="1 2">
    <name type="scientific">Candidatus Onthomorpha intestinigallinarum</name>
    <dbReference type="NCBI Taxonomy" id="2840880"/>
    <lineage>
        <taxon>Bacteria</taxon>
        <taxon>Pseudomonadati</taxon>
        <taxon>Bacteroidota</taxon>
        <taxon>Bacteroidia</taxon>
        <taxon>Bacteroidales</taxon>
        <taxon>Candidatus Onthomorpha</taxon>
    </lineage>
</organism>